<evidence type="ECO:0000313" key="2">
    <source>
        <dbReference type="Proteomes" id="UP001219518"/>
    </source>
</evidence>
<evidence type="ECO:0000313" key="1">
    <source>
        <dbReference type="EMBL" id="KAK3931975.1"/>
    </source>
</evidence>
<protein>
    <submittedName>
        <fullName evidence="1">Alpha-1,4-glucan:maltose-1-phosphate maltosyltransferase</fullName>
    </submittedName>
</protein>
<dbReference type="AlphaFoldDB" id="A0AAE1I2W7"/>
<keyword evidence="2" id="KW-1185">Reference proteome</keyword>
<name>A0AAE1I2W7_9NEOP</name>
<reference evidence="1" key="2">
    <citation type="journal article" date="2023" name="BMC Genomics">
        <title>Pest status, molecular evolution, and epigenetic factors derived from the genome assembly of Frankliniella fusca, a thysanopteran phytovirus vector.</title>
        <authorList>
            <person name="Catto M.A."/>
            <person name="Labadie P.E."/>
            <person name="Jacobson A.L."/>
            <person name="Kennedy G.G."/>
            <person name="Srinivasan R."/>
            <person name="Hunt B.G."/>
        </authorList>
    </citation>
    <scope>NUCLEOTIDE SEQUENCE</scope>
    <source>
        <strain evidence="1">PL_HMW_Pooled</strain>
    </source>
</reference>
<reference evidence="1" key="1">
    <citation type="submission" date="2021-07" db="EMBL/GenBank/DDBJ databases">
        <authorList>
            <person name="Catto M.A."/>
            <person name="Jacobson A."/>
            <person name="Kennedy G."/>
            <person name="Labadie P."/>
            <person name="Hunt B.G."/>
            <person name="Srinivasan R."/>
        </authorList>
    </citation>
    <scope>NUCLEOTIDE SEQUENCE</scope>
    <source>
        <strain evidence="1">PL_HMW_Pooled</strain>
        <tissue evidence="1">Head</tissue>
    </source>
</reference>
<comment type="caution">
    <text evidence="1">The sequence shown here is derived from an EMBL/GenBank/DDBJ whole genome shotgun (WGS) entry which is preliminary data.</text>
</comment>
<gene>
    <name evidence="1" type="ORF">KUF71_001348</name>
</gene>
<sequence>MSTEDLFDEERPPLYTRPYQLPPNIAFEIMSYSNVEKRNSKEKTHKIVIKTDEFTSLMVYPGARFPKMNDTTIPTFNTKLAEGEKYYLVARRWTSIDRVPLDIVGEQKRLAQNLPLYDCDIHTIKPVDSAGNLYSADEVSAGSPSKRFKSAT</sequence>
<organism evidence="1 2">
    <name type="scientific">Frankliniella fusca</name>
    <dbReference type="NCBI Taxonomy" id="407009"/>
    <lineage>
        <taxon>Eukaryota</taxon>
        <taxon>Metazoa</taxon>
        <taxon>Ecdysozoa</taxon>
        <taxon>Arthropoda</taxon>
        <taxon>Hexapoda</taxon>
        <taxon>Insecta</taxon>
        <taxon>Pterygota</taxon>
        <taxon>Neoptera</taxon>
        <taxon>Paraneoptera</taxon>
        <taxon>Thysanoptera</taxon>
        <taxon>Terebrantia</taxon>
        <taxon>Thripoidea</taxon>
        <taxon>Thripidae</taxon>
        <taxon>Frankliniella</taxon>
    </lineage>
</organism>
<accession>A0AAE1I2W7</accession>
<dbReference type="Proteomes" id="UP001219518">
    <property type="component" value="Unassembled WGS sequence"/>
</dbReference>
<proteinExistence type="predicted"/>
<dbReference type="EMBL" id="JAHWGI010001433">
    <property type="protein sequence ID" value="KAK3931975.1"/>
    <property type="molecule type" value="Genomic_DNA"/>
</dbReference>